<accession>A0A3P5WN84</accession>
<dbReference type="InterPro" id="IPR027417">
    <property type="entry name" value="P-loop_NTPase"/>
</dbReference>
<name>A0A3P5WN84_9MICC</name>
<dbReference type="EMBL" id="UXAU01000015">
    <property type="protein sequence ID" value="VDC22422.1"/>
    <property type="molecule type" value="Genomic_DNA"/>
</dbReference>
<evidence type="ECO:0000259" key="7">
    <source>
        <dbReference type="PROSITE" id="PS51192"/>
    </source>
</evidence>
<dbReference type="SMART" id="SM00490">
    <property type="entry name" value="HELICc"/>
    <property type="match status" value="1"/>
</dbReference>
<evidence type="ECO:0000256" key="5">
    <source>
        <dbReference type="ARBA" id="ARBA00038437"/>
    </source>
</evidence>
<feature type="region of interest" description="Disordered" evidence="6">
    <location>
        <begin position="399"/>
        <end position="460"/>
    </location>
</feature>
<dbReference type="InterPro" id="IPR014001">
    <property type="entry name" value="Helicase_ATP-bd"/>
</dbReference>
<keyword evidence="1" id="KW-0547">Nucleotide-binding</keyword>
<keyword evidence="3 9" id="KW-0347">Helicase</keyword>
<dbReference type="GO" id="GO:0005829">
    <property type="term" value="C:cytosol"/>
    <property type="evidence" value="ECO:0007669"/>
    <property type="project" value="TreeGrafter"/>
</dbReference>
<dbReference type="Pfam" id="PF00271">
    <property type="entry name" value="Helicase_C"/>
    <property type="match status" value="1"/>
</dbReference>
<dbReference type="CDD" id="cd18787">
    <property type="entry name" value="SF2_C_DEAD"/>
    <property type="match status" value="1"/>
</dbReference>
<evidence type="ECO:0000313" key="9">
    <source>
        <dbReference type="EMBL" id="VDC22422.1"/>
    </source>
</evidence>
<dbReference type="PANTHER" id="PTHR47959">
    <property type="entry name" value="ATP-DEPENDENT RNA HELICASE RHLE-RELATED"/>
    <property type="match status" value="1"/>
</dbReference>
<sequence length="650" mass="67315">MTTFAALGTPKALADTLTAQGIVEPFPIQVKTLPDTLSGRDVLGRGRTGSGKTIAFAIPLVARLAEREAKHFRKPGRPMGLVLAPTRELATQINATIEPLAKAAGLNTTVIYGGISQARQEKALRAGVDIVIACPGRLEDLIRQRILTLEAVEITVLDEADHMADLGFLPVVKKLMDMTPTQGQRLLFSATLDNGVDKIVQRYLSNPLTHSVDDPQAAVTTMEHHVLVVNDQTVKKQLIVELASGAGRRVLFMRTKHHARKLAKTLTDAGIPAVDLHGNLSQNARDRNLAEFSTGDVRVLVATDVAARGVHVDDVELVIHVDPPTEHKAYLHRSGRTARAGSDGTVVTLTLPEQQSDVKKLMKAAGVEVNFERVTANSPLVAELVGDIADKVDPRTRAALQAAKAQKQGGGSSTGANAERKRARRQAAPTTGGRGGRGGRGKVSAEPTRTDVSRADRRAVAFEGRTQARAAFDRVAEQNEDRAIAAAAARRNARGRGSATGSAHSNDVPAAGGRASAGRGSDGRTDSRVTRSEAPRGGTGRPASSGRPASGGRPASAGGGPRSGRPATGQRAAAGAASGTRSGGQRSAGSANAGSGGNNAVWSSNTGGNSGGSYGAGNGGGAGKGGSGRSPRSGGPRRATAPASNERRSR</sequence>
<evidence type="ECO:0000256" key="6">
    <source>
        <dbReference type="SAM" id="MobiDB-lite"/>
    </source>
</evidence>
<evidence type="ECO:0000256" key="3">
    <source>
        <dbReference type="ARBA" id="ARBA00022806"/>
    </source>
</evidence>
<dbReference type="GO" id="GO:0003724">
    <property type="term" value="F:RNA helicase activity"/>
    <property type="evidence" value="ECO:0007669"/>
    <property type="project" value="UniProtKB-EC"/>
</dbReference>
<feature type="domain" description="Helicase ATP-binding" evidence="7">
    <location>
        <begin position="33"/>
        <end position="210"/>
    </location>
</feature>
<dbReference type="SMART" id="SM00487">
    <property type="entry name" value="DEXDc"/>
    <property type="match status" value="1"/>
</dbReference>
<dbReference type="PROSITE" id="PS51192">
    <property type="entry name" value="HELICASE_ATP_BIND_1"/>
    <property type="match status" value="1"/>
</dbReference>
<dbReference type="InterPro" id="IPR011545">
    <property type="entry name" value="DEAD/DEAH_box_helicase_dom"/>
</dbReference>
<evidence type="ECO:0000256" key="1">
    <source>
        <dbReference type="ARBA" id="ARBA00022741"/>
    </source>
</evidence>
<evidence type="ECO:0000256" key="2">
    <source>
        <dbReference type="ARBA" id="ARBA00022801"/>
    </source>
</evidence>
<dbReference type="PROSITE" id="PS51194">
    <property type="entry name" value="HELICASE_CTER"/>
    <property type="match status" value="1"/>
</dbReference>
<evidence type="ECO:0000259" key="8">
    <source>
        <dbReference type="PROSITE" id="PS51194"/>
    </source>
</evidence>
<dbReference type="GO" id="GO:0003676">
    <property type="term" value="F:nucleic acid binding"/>
    <property type="evidence" value="ECO:0007669"/>
    <property type="project" value="InterPro"/>
</dbReference>
<comment type="similarity">
    <text evidence="5">Belongs to the DEAD box helicase family.</text>
</comment>
<feature type="compositionally biased region" description="Low complexity" evidence="6">
    <location>
        <begin position="487"/>
        <end position="519"/>
    </location>
</feature>
<organism evidence="9 10">
    <name type="scientific">Arthrobacter ulcerisalmonis</name>
    <dbReference type="NCBI Taxonomy" id="2483813"/>
    <lineage>
        <taxon>Bacteria</taxon>
        <taxon>Bacillati</taxon>
        <taxon>Actinomycetota</taxon>
        <taxon>Actinomycetes</taxon>
        <taxon>Micrococcales</taxon>
        <taxon>Micrococcaceae</taxon>
        <taxon>Arthrobacter</taxon>
    </lineage>
</organism>
<dbReference type="CDD" id="cd00268">
    <property type="entry name" value="DEADc"/>
    <property type="match status" value="1"/>
</dbReference>
<dbReference type="InterPro" id="IPR001650">
    <property type="entry name" value="Helicase_C-like"/>
</dbReference>
<dbReference type="EC" id="3.6.4.13" evidence="9"/>
<feature type="compositionally biased region" description="Basic and acidic residues" evidence="6">
    <location>
        <begin position="521"/>
        <end position="534"/>
    </location>
</feature>
<gene>
    <name evidence="9" type="primary">rhlE</name>
    <name evidence="9" type="ORF">PSET11_00947</name>
</gene>
<evidence type="ECO:0000256" key="4">
    <source>
        <dbReference type="ARBA" id="ARBA00022840"/>
    </source>
</evidence>
<dbReference type="GO" id="GO:0016787">
    <property type="term" value="F:hydrolase activity"/>
    <property type="evidence" value="ECO:0007669"/>
    <property type="project" value="UniProtKB-KW"/>
</dbReference>
<feature type="region of interest" description="Disordered" evidence="6">
    <location>
        <begin position="487"/>
        <end position="650"/>
    </location>
</feature>
<keyword evidence="10" id="KW-1185">Reference proteome</keyword>
<dbReference type="Gene3D" id="3.40.50.300">
    <property type="entry name" value="P-loop containing nucleotide triphosphate hydrolases"/>
    <property type="match status" value="2"/>
</dbReference>
<feature type="compositionally biased region" description="Low complexity" evidence="6">
    <location>
        <begin position="563"/>
        <end position="607"/>
    </location>
</feature>
<dbReference type="OrthoDB" id="9805696at2"/>
<keyword evidence="2 9" id="KW-0378">Hydrolase</keyword>
<dbReference type="Pfam" id="PF00270">
    <property type="entry name" value="DEAD"/>
    <property type="match status" value="1"/>
</dbReference>
<feature type="domain" description="Helicase C-terminal" evidence="8">
    <location>
        <begin position="234"/>
        <end position="386"/>
    </location>
</feature>
<dbReference type="SUPFAM" id="SSF52540">
    <property type="entry name" value="P-loop containing nucleoside triphosphate hydrolases"/>
    <property type="match status" value="1"/>
</dbReference>
<dbReference type="InterPro" id="IPR050079">
    <property type="entry name" value="DEAD_box_RNA_helicase"/>
</dbReference>
<dbReference type="RefSeq" id="WP_124090947.1">
    <property type="nucleotide sequence ID" value="NZ_CBCRYA010000025.1"/>
</dbReference>
<dbReference type="AlphaFoldDB" id="A0A3P5WN84"/>
<keyword evidence="4" id="KW-0067">ATP-binding</keyword>
<reference evidence="9 10" key="1">
    <citation type="submission" date="2018-11" db="EMBL/GenBank/DDBJ databases">
        <authorList>
            <person name="Criscuolo A."/>
        </authorList>
    </citation>
    <scope>NUCLEOTIDE SEQUENCE [LARGE SCALE GENOMIC DNA]</scope>
    <source>
        <strain evidence="9">AT11b</strain>
    </source>
</reference>
<feature type="compositionally biased region" description="Gly residues" evidence="6">
    <location>
        <begin position="608"/>
        <end position="628"/>
    </location>
</feature>
<dbReference type="PANTHER" id="PTHR47959:SF13">
    <property type="entry name" value="ATP-DEPENDENT RNA HELICASE RHLE"/>
    <property type="match status" value="1"/>
</dbReference>
<dbReference type="InterPro" id="IPR044742">
    <property type="entry name" value="DEAD/DEAH_RhlB"/>
</dbReference>
<dbReference type="Proteomes" id="UP000280861">
    <property type="component" value="Unassembled WGS sequence"/>
</dbReference>
<feature type="compositionally biased region" description="Basic and acidic residues" evidence="6">
    <location>
        <begin position="448"/>
        <end position="460"/>
    </location>
</feature>
<proteinExistence type="inferred from homology"/>
<evidence type="ECO:0000313" key="10">
    <source>
        <dbReference type="Proteomes" id="UP000280861"/>
    </source>
</evidence>
<feature type="compositionally biased region" description="Low complexity" evidence="6">
    <location>
        <begin position="541"/>
        <end position="556"/>
    </location>
</feature>
<feature type="compositionally biased region" description="Low complexity" evidence="6">
    <location>
        <begin position="629"/>
        <end position="639"/>
    </location>
</feature>
<dbReference type="GO" id="GO:0005524">
    <property type="term" value="F:ATP binding"/>
    <property type="evidence" value="ECO:0007669"/>
    <property type="project" value="UniProtKB-KW"/>
</dbReference>
<protein>
    <submittedName>
        <fullName evidence="9">ATP-dependent RNA helicase RhlE</fullName>
        <ecNumber evidence="9">3.6.4.13</ecNumber>
    </submittedName>
</protein>